<dbReference type="Pfam" id="PF01740">
    <property type="entry name" value="STAS"/>
    <property type="match status" value="1"/>
</dbReference>
<dbReference type="Proteomes" id="UP001629745">
    <property type="component" value="Unassembled WGS sequence"/>
</dbReference>
<evidence type="ECO:0000256" key="1">
    <source>
        <dbReference type="ARBA" id="ARBA00009013"/>
    </source>
</evidence>
<accession>A0ABW9FFB1</accession>
<dbReference type="InterPro" id="IPR036513">
    <property type="entry name" value="STAS_dom_sf"/>
</dbReference>
<dbReference type="PROSITE" id="PS50801">
    <property type="entry name" value="STAS"/>
    <property type="match status" value="1"/>
</dbReference>
<dbReference type="InterPro" id="IPR003658">
    <property type="entry name" value="Anti-sigma_ant"/>
</dbReference>
<comment type="similarity">
    <text evidence="1 2">Belongs to the anti-sigma-factor antagonist family.</text>
</comment>
<proteinExistence type="inferred from homology"/>
<keyword evidence="5" id="KW-1185">Reference proteome</keyword>
<comment type="caution">
    <text evidence="4">The sequence shown here is derived from an EMBL/GenBank/DDBJ whole genome shotgun (WGS) entry which is preliminary data.</text>
</comment>
<dbReference type="PANTHER" id="PTHR33495">
    <property type="entry name" value="ANTI-SIGMA FACTOR ANTAGONIST TM_1081-RELATED-RELATED"/>
    <property type="match status" value="1"/>
</dbReference>
<dbReference type="EMBL" id="JBDLNV010000004">
    <property type="protein sequence ID" value="MFM1724209.1"/>
    <property type="molecule type" value="Genomic_DNA"/>
</dbReference>
<evidence type="ECO:0000259" key="3">
    <source>
        <dbReference type="PROSITE" id="PS50801"/>
    </source>
</evidence>
<gene>
    <name evidence="4" type="ORF">ABEU20_002786</name>
</gene>
<feature type="domain" description="STAS" evidence="3">
    <location>
        <begin position="21"/>
        <end position="130"/>
    </location>
</feature>
<dbReference type="CDD" id="cd07043">
    <property type="entry name" value="STAS_anti-anti-sigma_factors"/>
    <property type="match status" value="1"/>
</dbReference>
<dbReference type="InterPro" id="IPR002645">
    <property type="entry name" value="STAS_dom"/>
</dbReference>
<sequence length="130" mass="13771">MSTERIFTRMEMPGSAAESPLSLDVDVIEGVVVLRARGEIDVLTAQMFEEALDRAASRLPGSVLIADLSEVAFLASAGLAVLVRCSDDIPDGNRFIVVAHGPTTVRPLELTGLTEVLEVHPSVEAALSTV</sequence>
<dbReference type="Gene3D" id="3.30.750.24">
    <property type="entry name" value="STAS domain"/>
    <property type="match status" value="1"/>
</dbReference>
<dbReference type="SUPFAM" id="SSF52091">
    <property type="entry name" value="SpoIIaa-like"/>
    <property type="match status" value="1"/>
</dbReference>
<dbReference type="PANTHER" id="PTHR33495:SF13">
    <property type="entry name" value="ANTI-SIGMA-F FACTOR ANTAGONIST RSFB"/>
    <property type="match status" value="1"/>
</dbReference>
<reference evidence="4 5" key="1">
    <citation type="submission" date="2023-11" db="EMBL/GenBank/DDBJ databases">
        <authorList>
            <person name="Val-Calvo J."/>
            <person name="Scortti M."/>
            <person name="Vazquez-Boland J."/>
        </authorList>
    </citation>
    <scope>NUCLEOTIDE SEQUENCE [LARGE SCALE GENOMIC DNA]</scope>
    <source>
        <strain evidence="4 5">PAM 2766</strain>
    </source>
</reference>
<evidence type="ECO:0000313" key="5">
    <source>
        <dbReference type="Proteomes" id="UP001629745"/>
    </source>
</evidence>
<evidence type="ECO:0000256" key="2">
    <source>
        <dbReference type="RuleBase" id="RU003749"/>
    </source>
</evidence>
<name>A0ABW9FFB1_9NOCA</name>
<dbReference type="NCBIfam" id="TIGR00377">
    <property type="entry name" value="ant_ant_sig"/>
    <property type="match status" value="1"/>
</dbReference>
<dbReference type="RefSeq" id="WP_420164757.1">
    <property type="nucleotide sequence ID" value="NZ_JBDLNV010000004.1"/>
</dbReference>
<evidence type="ECO:0000313" key="4">
    <source>
        <dbReference type="EMBL" id="MFM1724209.1"/>
    </source>
</evidence>
<protein>
    <recommendedName>
        <fullName evidence="2">Anti-sigma factor antagonist</fullName>
    </recommendedName>
</protein>
<organism evidence="4 5">
    <name type="scientific">Rhodococcus parequi</name>
    <dbReference type="NCBI Taxonomy" id="3137122"/>
    <lineage>
        <taxon>Bacteria</taxon>
        <taxon>Bacillati</taxon>
        <taxon>Actinomycetota</taxon>
        <taxon>Actinomycetes</taxon>
        <taxon>Mycobacteriales</taxon>
        <taxon>Nocardiaceae</taxon>
        <taxon>Rhodococcus</taxon>
    </lineage>
</organism>